<keyword evidence="1" id="KW-0175">Coiled coil</keyword>
<evidence type="ECO:0000256" key="1">
    <source>
        <dbReference type="SAM" id="Coils"/>
    </source>
</evidence>
<dbReference type="EMBL" id="JAXOJX010000002">
    <property type="protein sequence ID" value="MDZ5455403.1"/>
    <property type="molecule type" value="Genomic_DNA"/>
</dbReference>
<organism evidence="2 3">
    <name type="scientific">Azohydromonas lata</name>
    <dbReference type="NCBI Taxonomy" id="45677"/>
    <lineage>
        <taxon>Bacteria</taxon>
        <taxon>Pseudomonadati</taxon>
        <taxon>Pseudomonadota</taxon>
        <taxon>Betaproteobacteria</taxon>
        <taxon>Burkholderiales</taxon>
        <taxon>Sphaerotilaceae</taxon>
        <taxon>Azohydromonas</taxon>
    </lineage>
</organism>
<gene>
    <name evidence="2" type="primary">gspM</name>
    <name evidence="2" type="ORF">SM757_02325</name>
</gene>
<evidence type="ECO:0000313" key="2">
    <source>
        <dbReference type="EMBL" id="MDZ5455403.1"/>
    </source>
</evidence>
<dbReference type="InterPro" id="IPR007690">
    <property type="entry name" value="T2SS_GspM"/>
</dbReference>
<reference evidence="2 3" key="1">
    <citation type="submission" date="2023-11" db="EMBL/GenBank/DDBJ databases">
        <title>Draft genome of Azohydromonas lata strain H1 (DSM1123), a polyhydroxyalkanoate producer.</title>
        <authorList>
            <person name="Traversa D."/>
            <person name="D'Addabbo P."/>
            <person name="Pazzani C."/>
            <person name="Manzari C."/>
            <person name="Chiara M."/>
            <person name="Scrascia M."/>
        </authorList>
    </citation>
    <scope>NUCLEOTIDE SEQUENCE [LARGE SCALE GENOMIC DNA]</scope>
    <source>
        <strain evidence="2 3">H1</strain>
    </source>
</reference>
<proteinExistence type="predicted"/>
<accession>A0ABU5IBQ5</accession>
<protein>
    <submittedName>
        <fullName evidence="2">Type II secretion system protein GspM</fullName>
    </submittedName>
</protein>
<feature type="coiled-coil region" evidence="1">
    <location>
        <begin position="55"/>
        <end position="82"/>
    </location>
</feature>
<dbReference type="Proteomes" id="UP001293718">
    <property type="component" value="Unassembled WGS sequence"/>
</dbReference>
<dbReference type="RefSeq" id="WP_322464236.1">
    <property type="nucleotide sequence ID" value="NZ_JAXOJX010000002.1"/>
</dbReference>
<name>A0ABU5IBQ5_9BURK</name>
<comment type="caution">
    <text evidence="2">The sequence shown here is derived from an EMBL/GenBank/DDBJ whole genome shotgun (WGS) entry which is preliminary data.</text>
</comment>
<dbReference type="Pfam" id="PF04612">
    <property type="entry name" value="T2SSM"/>
    <property type="match status" value="1"/>
</dbReference>
<evidence type="ECO:0000313" key="3">
    <source>
        <dbReference type="Proteomes" id="UP001293718"/>
    </source>
</evidence>
<keyword evidence="3" id="KW-1185">Reference proteome</keyword>
<sequence length="168" mass="18512">MASRELQRLQALREQLRARWRALAPRERRLLSVAGVLLGLLLLWLLAVQPALRTLREAPTEIDRLETQLQRMQRQAAEAGELRNTTPVAPAQSLEALRAATQRLGERAKLVVAGERVTVTLTGVEGQELRDWLAEVRSGARARPVEVQLTRAGQGFNGSLVLALGGTT</sequence>